<evidence type="ECO:0000256" key="1">
    <source>
        <dbReference type="SAM" id="Phobius"/>
    </source>
</evidence>
<keyword evidence="1" id="KW-0812">Transmembrane</keyword>
<accession>A0ABN1YU49</accession>
<proteinExistence type="predicted"/>
<comment type="caution">
    <text evidence="2">The sequence shown here is derived from an EMBL/GenBank/DDBJ whole genome shotgun (WGS) entry which is preliminary data.</text>
</comment>
<feature type="transmembrane region" description="Helical" evidence="1">
    <location>
        <begin position="60"/>
        <end position="81"/>
    </location>
</feature>
<protein>
    <submittedName>
        <fullName evidence="2">Uncharacterized protein</fullName>
    </submittedName>
</protein>
<sequence length="119" mass="12638">MLVSLECDVSDFDELKPHLVDDGKTVALTCALTCMVLVFGFPLAFWWFKGEQLRMSDDYAAISSAVSGALLLIGAVEIAVAQGRIKGLLLRRASEVEERGQILNRGLGPSSAGAAPAVT</sequence>
<evidence type="ECO:0000313" key="2">
    <source>
        <dbReference type="EMBL" id="GAA1422712.1"/>
    </source>
</evidence>
<keyword evidence="1" id="KW-0472">Membrane</keyword>
<feature type="transmembrane region" description="Helical" evidence="1">
    <location>
        <begin position="26"/>
        <end position="48"/>
    </location>
</feature>
<keyword evidence="1" id="KW-1133">Transmembrane helix</keyword>
<evidence type="ECO:0000313" key="3">
    <source>
        <dbReference type="Proteomes" id="UP001500973"/>
    </source>
</evidence>
<gene>
    <name evidence="2" type="ORF">GCM10009601_24610</name>
</gene>
<dbReference type="Proteomes" id="UP001500973">
    <property type="component" value="Unassembled WGS sequence"/>
</dbReference>
<keyword evidence="3" id="KW-1185">Reference proteome</keyword>
<name>A0ABN1YU49_9ACTN</name>
<reference evidence="2 3" key="1">
    <citation type="journal article" date="2019" name="Int. J. Syst. Evol. Microbiol.">
        <title>The Global Catalogue of Microorganisms (GCM) 10K type strain sequencing project: providing services to taxonomists for standard genome sequencing and annotation.</title>
        <authorList>
            <consortium name="The Broad Institute Genomics Platform"/>
            <consortium name="The Broad Institute Genome Sequencing Center for Infectious Disease"/>
            <person name="Wu L."/>
            <person name="Ma J."/>
        </authorList>
    </citation>
    <scope>NUCLEOTIDE SEQUENCE [LARGE SCALE GENOMIC DNA]</scope>
    <source>
        <strain evidence="2 3">JCM 11756</strain>
    </source>
</reference>
<dbReference type="EMBL" id="BAAAIZ010000032">
    <property type="protein sequence ID" value="GAA1422712.1"/>
    <property type="molecule type" value="Genomic_DNA"/>
</dbReference>
<organism evidence="2 3">
    <name type="scientific">Streptomyces thermospinosisporus</name>
    <dbReference type="NCBI Taxonomy" id="161482"/>
    <lineage>
        <taxon>Bacteria</taxon>
        <taxon>Bacillati</taxon>
        <taxon>Actinomycetota</taxon>
        <taxon>Actinomycetes</taxon>
        <taxon>Kitasatosporales</taxon>
        <taxon>Streptomycetaceae</taxon>
        <taxon>Streptomyces</taxon>
    </lineage>
</organism>